<protein>
    <submittedName>
        <fullName evidence="2">Transcriptional regulator</fullName>
    </submittedName>
</protein>
<gene>
    <name evidence="2" type="ORF">C8N34_102116</name>
</gene>
<keyword evidence="3" id="KW-1185">Reference proteome</keyword>
<dbReference type="EMBL" id="QBKP01000002">
    <property type="protein sequence ID" value="PTX52337.1"/>
    <property type="molecule type" value="Genomic_DNA"/>
</dbReference>
<dbReference type="Proteomes" id="UP000244224">
    <property type="component" value="Unassembled WGS sequence"/>
</dbReference>
<dbReference type="CDD" id="cd00093">
    <property type="entry name" value="HTH_XRE"/>
    <property type="match status" value="1"/>
</dbReference>
<dbReference type="SUPFAM" id="SSF47413">
    <property type="entry name" value="lambda repressor-like DNA-binding domains"/>
    <property type="match status" value="1"/>
</dbReference>
<dbReference type="Gene3D" id="1.10.260.40">
    <property type="entry name" value="lambda repressor-like DNA-binding domains"/>
    <property type="match status" value="1"/>
</dbReference>
<proteinExistence type="predicted"/>
<dbReference type="InterPro" id="IPR010982">
    <property type="entry name" value="Lambda_DNA-bd_dom_sf"/>
</dbReference>
<dbReference type="Pfam" id="PF01381">
    <property type="entry name" value="HTH_3"/>
    <property type="match status" value="1"/>
</dbReference>
<comment type="caution">
    <text evidence="2">The sequence shown here is derived from an EMBL/GenBank/DDBJ whole genome shotgun (WGS) entry which is preliminary data.</text>
</comment>
<name>A0A2T6B8E2_9RHOB</name>
<dbReference type="SMART" id="SM00530">
    <property type="entry name" value="HTH_XRE"/>
    <property type="match status" value="1"/>
</dbReference>
<organism evidence="2 3">
    <name type="scientific">Gemmobacter caeni</name>
    <dbReference type="NCBI Taxonomy" id="589035"/>
    <lineage>
        <taxon>Bacteria</taxon>
        <taxon>Pseudomonadati</taxon>
        <taxon>Pseudomonadota</taxon>
        <taxon>Alphaproteobacteria</taxon>
        <taxon>Rhodobacterales</taxon>
        <taxon>Paracoccaceae</taxon>
        <taxon>Gemmobacter</taxon>
    </lineage>
</organism>
<sequence>MPKQRPLTREESLARHREIALRAGRGELRLPDAIRAIREAEGLTQAAFAERVGLTRMRLLDLEKGRGNPKLETLQRICRPFGLEIGLVPRIRTLSGPE</sequence>
<dbReference type="PROSITE" id="PS50943">
    <property type="entry name" value="HTH_CROC1"/>
    <property type="match status" value="1"/>
</dbReference>
<dbReference type="GO" id="GO:0003677">
    <property type="term" value="F:DNA binding"/>
    <property type="evidence" value="ECO:0007669"/>
    <property type="project" value="InterPro"/>
</dbReference>
<evidence type="ECO:0000313" key="3">
    <source>
        <dbReference type="Proteomes" id="UP000244224"/>
    </source>
</evidence>
<dbReference type="InterPro" id="IPR001387">
    <property type="entry name" value="Cro/C1-type_HTH"/>
</dbReference>
<evidence type="ECO:0000259" key="1">
    <source>
        <dbReference type="PROSITE" id="PS50943"/>
    </source>
</evidence>
<dbReference type="OrthoDB" id="7871866at2"/>
<feature type="domain" description="HTH cro/C1-type" evidence="1">
    <location>
        <begin position="34"/>
        <end position="88"/>
    </location>
</feature>
<accession>A0A2T6B8E2</accession>
<dbReference type="RefSeq" id="WP_108127697.1">
    <property type="nucleotide sequence ID" value="NZ_QBKP01000002.1"/>
</dbReference>
<dbReference type="AlphaFoldDB" id="A0A2T6B8E2"/>
<evidence type="ECO:0000313" key="2">
    <source>
        <dbReference type="EMBL" id="PTX52337.1"/>
    </source>
</evidence>
<reference evidence="2 3" key="1">
    <citation type="submission" date="2018-04" db="EMBL/GenBank/DDBJ databases">
        <title>Genomic Encyclopedia of Archaeal and Bacterial Type Strains, Phase II (KMG-II): from individual species to whole genera.</title>
        <authorList>
            <person name="Goeker M."/>
        </authorList>
    </citation>
    <scope>NUCLEOTIDE SEQUENCE [LARGE SCALE GENOMIC DNA]</scope>
    <source>
        <strain evidence="2 3">DSM 21823</strain>
    </source>
</reference>